<dbReference type="Proteomes" id="UP000229531">
    <property type="component" value="Unassembled WGS sequence"/>
</dbReference>
<protein>
    <submittedName>
        <fullName evidence="2">Uncharacterized protein</fullName>
    </submittedName>
</protein>
<keyword evidence="1" id="KW-0812">Transmembrane</keyword>
<evidence type="ECO:0000313" key="3">
    <source>
        <dbReference type="Proteomes" id="UP000229531"/>
    </source>
</evidence>
<dbReference type="EMBL" id="PFJG01000034">
    <property type="protein sequence ID" value="PIX68066.1"/>
    <property type="molecule type" value="Genomic_DNA"/>
</dbReference>
<feature type="transmembrane region" description="Helical" evidence="1">
    <location>
        <begin position="105"/>
        <end position="129"/>
    </location>
</feature>
<reference evidence="3" key="1">
    <citation type="submission" date="2017-09" db="EMBL/GenBank/DDBJ databases">
        <title>Depth-based differentiation of microbial function through sediment-hosted aquifers and enrichment of novel symbionts in the deep terrestrial subsurface.</title>
        <authorList>
            <person name="Probst A.J."/>
            <person name="Ladd B."/>
            <person name="Jarett J.K."/>
            <person name="Geller-Mcgrath D.E."/>
            <person name="Sieber C.M.K."/>
            <person name="Emerson J.B."/>
            <person name="Anantharaman K."/>
            <person name="Thomas B.C."/>
            <person name="Malmstrom R."/>
            <person name="Stieglmeier M."/>
            <person name="Klingl A."/>
            <person name="Woyke T."/>
            <person name="Ryan C.M."/>
            <person name="Banfield J.F."/>
        </authorList>
    </citation>
    <scope>NUCLEOTIDE SEQUENCE [LARGE SCALE GENOMIC DNA]</scope>
</reference>
<gene>
    <name evidence="2" type="ORF">COZ41_01725</name>
</gene>
<name>A0A2M7LJ05_9BACT</name>
<dbReference type="AlphaFoldDB" id="A0A2M7LJ05"/>
<proteinExistence type="predicted"/>
<keyword evidence="1" id="KW-1133">Transmembrane helix</keyword>
<evidence type="ECO:0000256" key="1">
    <source>
        <dbReference type="SAM" id="Phobius"/>
    </source>
</evidence>
<accession>A0A2M7LJ05</accession>
<evidence type="ECO:0000313" key="2">
    <source>
        <dbReference type="EMBL" id="PIX68066.1"/>
    </source>
</evidence>
<keyword evidence="1" id="KW-0472">Membrane</keyword>
<feature type="transmembrane region" description="Helical" evidence="1">
    <location>
        <begin position="64"/>
        <end position="85"/>
    </location>
</feature>
<feature type="transmembrane region" description="Helical" evidence="1">
    <location>
        <begin position="37"/>
        <end position="57"/>
    </location>
</feature>
<comment type="caution">
    <text evidence="2">The sequence shown here is derived from an EMBL/GenBank/DDBJ whole genome shotgun (WGS) entry which is preliminary data.</text>
</comment>
<organism evidence="2 3">
    <name type="scientific">Candidatus Shapirobacteria bacterium CG_4_10_14_3_um_filter_35_13</name>
    <dbReference type="NCBI Taxonomy" id="1974873"/>
    <lineage>
        <taxon>Bacteria</taxon>
        <taxon>Candidatus Shapironibacteriota</taxon>
    </lineage>
</organism>
<sequence length="135" mass="16257">MVCWAFWESYMEGDTGWTWNPKWWRIKLPKGYTYTAYHIWAFWIFAPIVFIVLPLISAGFSWRLFWLLTGSYLFGSVIEDFTWFVVNPCYPFSKWNPRDTLWYPWFTIGKFSLPLSYIAKLAISLIIFLGPFRYS</sequence>